<feature type="non-terminal residue" evidence="5">
    <location>
        <position position="857"/>
    </location>
</feature>
<evidence type="ECO:0000313" key="5">
    <source>
        <dbReference type="EMBL" id="TMR09228.1"/>
    </source>
</evidence>
<dbReference type="InterPro" id="IPR025110">
    <property type="entry name" value="AMP-bd_C"/>
</dbReference>
<dbReference type="InterPro" id="IPR029058">
    <property type="entry name" value="AB_hydrolase_fold"/>
</dbReference>
<keyword evidence="6" id="KW-1185">Reference proteome</keyword>
<protein>
    <submittedName>
        <fullName evidence="5">Non-ribosomal peptide synthetase</fullName>
    </submittedName>
</protein>
<dbReference type="FunFam" id="1.10.1200.10:FF:000016">
    <property type="entry name" value="Non-ribosomal peptide synthase"/>
    <property type="match status" value="1"/>
</dbReference>
<dbReference type="PANTHER" id="PTHR45527:SF1">
    <property type="entry name" value="FATTY ACID SYNTHASE"/>
    <property type="match status" value="1"/>
</dbReference>
<dbReference type="SMART" id="SM00823">
    <property type="entry name" value="PKS_PP"/>
    <property type="match status" value="1"/>
</dbReference>
<proteinExistence type="predicted"/>
<evidence type="ECO:0000256" key="3">
    <source>
        <dbReference type="ARBA" id="ARBA00022553"/>
    </source>
</evidence>
<dbReference type="Proteomes" id="UP000306628">
    <property type="component" value="Unassembled WGS sequence"/>
</dbReference>
<name>A0A5S4EZU8_9ACTN</name>
<dbReference type="InterPro" id="IPR020806">
    <property type="entry name" value="PKS_PP-bd"/>
</dbReference>
<dbReference type="RefSeq" id="WP_138698986.1">
    <property type="nucleotide sequence ID" value="NZ_VCKX01000599.1"/>
</dbReference>
<dbReference type="GO" id="GO:0003824">
    <property type="term" value="F:catalytic activity"/>
    <property type="evidence" value="ECO:0007669"/>
    <property type="project" value="InterPro"/>
</dbReference>
<dbReference type="InterPro" id="IPR001242">
    <property type="entry name" value="Condensation_dom"/>
</dbReference>
<evidence type="ECO:0000259" key="4">
    <source>
        <dbReference type="PROSITE" id="PS50075"/>
    </source>
</evidence>
<feature type="domain" description="Carrier" evidence="4">
    <location>
        <begin position="258"/>
        <end position="332"/>
    </location>
</feature>
<dbReference type="InterPro" id="IPR042099">
    <property type="entry name" value="ANL_N_sf"/>
</dbReference>
<evidence type="ECO:0000256" key="2">
    <source>
        <dbReference type="ARBA" id="ARBA00022450"/>
    </source>
</evidence>
<dbReference type="Pfam" id="PF00668">
    <property type="entry name" value="Condensation"/>
    <property type="match status" value="1"/>
</dbReference>
<dbReference type="InterPro" id="IPR009081">
    <property type="entry name" value="PP-bd_ACP"/>
</dbReference>
<gene>
    <name evidence="5" type="ORF">ETD85_61615</name>
</gene>
<dbReference type="PROSITE" id="PS50075">
    <property type="entry name" value="CARRIER"/>
    <property type="match status" value="1"/>
</dbReference>
<dbReference type="PANTHER" id="PTHR45527">
    <property type="entry name" value="NONRIBOSOMAL PEPTIDE SYNTHETASE"/>
    <property type="match status" value="1"/>
</dbReference>
<dbReference type="FunFam" id="2.30.38.10:FF:000001">
    <property type="entry name" value="Non-ribosomal peptide synthetase PvdI"/>
    <property type="match status" value="1"/>
</dbReference>
<organism evidence="5 6">
    <name type="scientific">Nonomuraea zeae</name>
    <dbReference type="NCBI Taxonomy" id="1642303"/>
    <lineage>
        <taxon>Bacteria</taxon>
        <taxon>Bacillati</taxon>
        <taxon>Actinomycetota</taxon>
        <taxon>Actinomycetes</taxon>
        <taxon>Streptosporangiales</taxon>
        <taxon>Streptosporangiaceae</taxon>
        <taxon>Nonomuraea</taxon>
    </lineage>
</organism>
<dbReference type="GO" id="GO:0043041">
    <property type="term" value="P:amino acid activation for nonribosomal peptide biosynthetic process"/>
    <property type="evidence" value="ECO:0007669"/>
    <property type="project" value="TreeGrafter"/>
</dbReference>
<dbReference type="Gene3D" id="3.30.559.10">
    <property type="entry name" value="Chloramphenicol acetyltransferase-like domain"/>
    <property type="match status" value="1"/>
</dbReference>
<dbReference type="SUPFAM" id="SSF52777">
    <property type="entry name" value="CoA-dependent acyltransferases"/>
    <property type="match status" value="2"/>
</dbReference>
<dbReference type="SUPFAM" id="SSF47336">
    <property type="entry name" value="ACP-like"/>
    <property type="match status" value="1"/>
</dbReference>
<accession>A0A5S4EZU8</accession>
<dbReference type="Pfam" id="PF00550">
    <property type="entry name" value="PP-binding"/>
    <property type="match status" value="1"/>
</dbReference>
<reference evidence="5 6" key="1">
    <citation type="submission" date="2019-05" db="EMBL/GenBank/DDBJ databases">
        <title>Draft genome sequence of Nonomuraea zeae DSM 100528.</title>
        <authorList>
            <person name="Saricaoglu S."/>
            <person name="Isik K."/>
        </authorList>
    </citation>
    <scope>NUCLEOTIDE SEQUENCE [LARGE SCALE GENOMIC DNA]</scope>
    <source>
        <strain evidence="5 6">DSM 100528</strain>
    </source>
</reference>
<dbReference type="FunFam" id="3.30.300.30:FF:000010">
    <property type="entry name" value="Enterobactin synthetase component F"/>
    <property type="match status" value="1"/>
</dbReference>
<dbReference type="Pfam" id="PF13193">
    <property type="entry name" value="AMP-binding_C"/>
    <property type="match status" value="1"/>
</dbReference>
<dbReference type="EMBL" id="VCKX01000599">
    <property type="protein sequence ID" value="TMR09228.1"/>
    <property type="molecule type" value="Genomic_DNA"/>
</dbReference>
<sequence length="857" mass="91204">MEVTPSYAQVLVEHGLLESGLKQLGVGGEAVPEGLWDRLAGSGIRGVNFYGPSECTVDTAVAQVGGQGGPVIGRPVANTRVYVLDDHLAPVPIGVAGELYVTGDGVTRGYLDRPALTGERFVACPFEPGARMYRSGDRVRWTAEGELVFLGRVDDQVKVRGFRVEPGEVRATVATHPQVAQAAVIVREDRPGDRRLVAYVVPLGEVSPEAVRAYVAERLPEYMVPSVVALEALPLTANGKLDRAALPAPGAAARVGRAPADAREEVVCAAFAKVLGVESVGVDDDFFALGGQSLLAIRLVALLQARGVSVSVRSFFQAPTPAGLARSVGEQQVAVPANAIPAEATTITPDMLPLVDLTTGEIERIAAAVEGGAANIADVYPLAPLQEGLLFHHLLTEGGEDAYVMPMVLEFDSRDRLDAFIDAVQRVVDRHDIYRTSIVWEGLREPVQVVWRQASLPVREVTLPQGDGVLAERLVAHVGQVMDLGHAPLMDLHLTRVPGTGRWLGLVRNHHIVRDHTALEIVLREVRAILAHRDATLPQPLPFRNFVAQARGAVERADHERYFADLLGDVTEPTAPFGMVDVRGNGADAVRKVVPFSTDLHTRLLEVARRVGASPATLLHVAWSRVLAAVSGRDDVVFGTILFGRMNAGAGSDQVPGPYMNTLPVRVRTGELGVLDAVSAMRSQLAGLLEHEHAPLTLAQQASGVPGDLPLFTALFNYRHNTSGPQEQQESNGGLDGINLVYLRERTNYPLLVSVDDDGNRISLAIDAVAPIDPGEVGVLVRTATENLVGALEDCLAGGPEIGLGGVGVLGAEALDRLLREWNDTAVEVASVTLAGLFEAQVGRTPDAVAVAAEGVE</sequence>
<dbReference type="GO" id="GO:0072330">
    <property type="term" value="P:monocarboxylic acid biosynthetic process"/>
    <property type="evidence" value="ECO:0007669"/>
    <property type="project" value="UniProtKB-ARBA"/>
</dbReference>
<dbReference type="CDD" id="cd19544">
    <property type="entry name" value="E-C_NRPS"/>
    <property type="match status" value="1"/>
</dbReference>
<dbReference type="OrthoDB" id="2472181at2"/>
<comment type="caution">
    <text evidence="5">The sequence shown here is derived from an EMBL/GenBank/DDBJ whole genome shotgun (WGS) entry which is preliminary data.</text>
</comment>
<keyword evidence="2" id="KW-0596">Phosphopantetheine</keyword>
<dbReference type="InterPro" id="IPR000873">
    <property type="entry name" value="AMP-dep_synth/lig_dom"/>
</dbReference>
<dbReference type="Gene3D" id="3.30.559.30">
    <property type="entry name" value="Nonribosomal peptide synthetase, condensation domain"/>
    <property type="match status" value="1"/>
</dbReference>
<dbReference type="GO" id="GO:0008610">
    <property type="term" value="P:lipid biosynthetic process"/>
    <property type="evidence" value="ECO:0007669"/>
    <property type="project" value="UniProtKB-ARBA"/>
</dbReference>
<dbReference type="InterPro" id="IPR036736">
    <property type="entry name" value="ACP-like_sf"/>
</dbReference>
<keyword evidence="3" id="KW-0597">Phosphoprotein</keyword>
<dbReference type="AlphaFoldDB" id="A0A5S4EZU8"/>
<dbReference type="GO" id="GO:0005737">
    <property type="term" value="C:cytoplasm"/>
    <property type="evidence" value="ECO:0007669"/>
    <property type="project" value="TreeGrafter"/>
</dbReference>
<dbReference type="GO" id="GO:0031177">
    <property type="term" value="F:phosphopantetheine binding"/>
    <property type="evidence" value="ECO:0007669"/>
    <property type="project" value="InterPro"/>
</dbReference>
<dbReference type="Gene3D" id="3.40.50.1820">
    <property type="entry name" value="alpha/beta hydrolase"/>
    <property type="match status" value="1"/>
</dbReference>
<comment type="cofactor">
    <cofactor evidence="1">
        <name>pantetheine 4'-phosphate</name>
        <dbReference type="ChEBI" id="CHEBI:47942"/>
    </cofactor>
</comment>
<dbReference type="SUPFAM" id="SSF56801">
    <property type="entry name" value="Acetyl-CoA synthetase-like"/>
    <property type="match status" value="1"/>
</dbReference>
<dbReference type="Gene3D" id="3.40.50.12780">
    <property type="entry name" value="N-terminal domain of ligase-like"/>
    <property type="match status" value="1"/>
</dbReference>
<evidence type="ECO:0000256" key="1">
    <source>
        <dbReference type="ARBA" id="ARBA00001957"/>
    </source>
</evidence>
<dbReference type="InterPro" id="IPR023213">
    <property type="entry name" value="CAT-like_dom_sf"/>
</dbReference>
<dbReference type="InterPro" id="IPR045851">
    <property type="entry name" value="AMP-bd_C_sf"/>
</dbReference>
<dbReference type="GO" id="GO:0044550">
    <property type="term" value="P:secondary metabolite biosynthetic process"/>
    <property type="evidence" value="ECO:0007669"/>
    <property type="project" value="TreeGrafter"/>
</dbReference>
<dbReference type="Pfam" id="PF00501">
    <property type="entry name" value="AMP-binding"/>
    <property type="match status" value="1"/>
</dbReference>
<evidence type="ECO:0000313" key="6">
    <source>
        <dbReference type="Proteomes" id="UP000306628"/>
    </source>
</evidence>
<dbReference type="Gene3D" id="3.30.300.30">
    <property type="match status" value="1"/>
</dbReference>